<dbReference type="PROSITE" id="PS00455">
    <property type="entry name" value="AMP_BINDING"/>
    <property type="match status" value="1"/>
</dbReference>
<dbReference type="GO" id="GO:0031177">
    <property type="term" value="F:phosphopantetheine binding"/>
    <property type="evidence" value="ECO:0007669"/>
    <property type="project" value="TreeGrafter"/>
</dbReference>
<dbReference type="EMBL" id="FNLM01000036">
    <property type="protein sequence ID" value="SDU82053.1"/>
    <property type="molecule type" value="Genomic_DNA"/>
</dbReference>
<dbReference type="InterPro" id="IPR000873">
    <property type="entry name" value="AMP-dep_synth/lig_dom"/>
</dbReference>
<dbReference type="Gene3D" id="1.10.1200.10">
    <property type="entry name" value="ACP-like"/>
    <property type="match status" value="1"/>
</dbReference>
<dbReference type="SUPFAM" id="SSF53474">
    <property type="entry name" value="alpha/beta-Hydrolases"/>
    <property type="match status" value="1"/>
</dbReference>
<comment type="cofactor">
    <cofactor evidence="1">
        <name>pantetheine 4'-phosphate</name>
        <dbReference type="ChEBI" id="CHEBI:47942"/>
    </cofactor>
</comment>
<dbReference type="Pfam" id="PF00550">
    <property type="entry name" value="PP-binding"/>
    <property type="match status" value="1"/>
</dbReference>
<dbReference type="Pfam" id="PF13193">
    <property type="entry name" value="AMP-binding_C"/>
    <property type="match status" value="1"/>
</dbReference>
<evidence type="ECO:0000256" key="1">
    <source>
        <dbReference type="ARBA" id="ARBA00001957"/>
    </source>
</evidence>
<dbReference type="PANTHER" id="PTHR45527">
    <property type="entry name" value="NONRIBOSOMAL PEPTIDE SYNTHETASE"/>
    <property type="match status" value="1"/>
</dbReference>
<name>A0A1H2LM29_9ACTN</name>
<dbReference type="SUPFAM" id="SSF47336">
    <property type="entry name" value="ACP-like"/>
    <property type="match status" value="1"/>
</dbReference>
<dbReference type="SMART" id="SM00824">
    <property type="entry name" value="PKS_TE"/>
    <property type="match status" value="1"/>
</dbReference>
<dbReference type="PROSITE" id="PS50075">
    <property type="entry name" value="CARRIER"/>
    <property type="match status" value="1"/>
</dbReference>
<gene>
    <name evidence="3" type="ORF">SAMN04488548_136595</name>
</gene>
<evidence type="ECO:0000313" key="3">
    <source>
        <dbReference type="EMBL" id="SDU82053.1"/>
    </source>
</evidence>
<dbReference type="InterPro" id="IPR042099">
    <property type="entry name" value="ANL_N_sf"/>
</dbReference>
<evidence type="ECO:0000259" key="2">
    <source>
        <dbReference type="PROSITE" id="PS50075"/>
    </source>
</evidence>
<dbReference type="Gene3D" id="3.40.50.12780">
    <property type="entry name" value="N-terminal domain of ligase-like"/>
    <property type="match status" value="1"/>
</dbReference>
<dbReference type="InterPro" id="IPR045851">
    <property type="entry name" value="AMP-bd_C_sf"/>
</dbReference>
<accession>A0A1H2LM29</accession>
<dbReference type="Gene3D" id="3.30.300.30">
    <property type="match status" value="1"/>
</dbReference>
<dbReference type="InterPro" id="IPR020802">
    <property type="entry name" value="TesA-like"/>
</dbReference>
<dbReference type="InterPro" id="IPR009081">
    <property type="entry name" value="PP-bd_ACP"/>
</dbReference>
<dbReference type="Gene3D" id="3.40.50.1820">
    <property type="entry name" value="alpha/beta hydrolase"/>
    <property type="match status" value="1"/>
</dbReference>
<evidence type="ECO:0000313" key="4">
    <source>
        <dbReference type="Proteomes" id="UP000183180"/>
    </source>
</evidence>
<dbReference type="STRING" id="158898.SAMN04488548_136595"/>
<protein>
    <submittedName>
        <fullName evidence="3">Acyl-CoA synthetase (AMP-forming)/AMP-acid ligase II</fullName>
    </submittedName>
</protein>
<dbReference type="InterPro" id="IPR001031">
    <property type="entry name" value="Thioesterase"/>
</dbReference>
<dbReference type="GO" id="GO:0016874">
    <property type="term" value="F:ligase activity"/>
    <property type="evidence" value="ECO:0007669"/>
    <property type="project" value="UniProtKB-KW"/>
</dbReference>
<dbReference type="Pfam" id="PF00975">
    <property type="entry name" value="Thioesterase"/>
    <property type="match status" value="1"/>
</dbReference>
<dbReference type="InterPro" id="IPR025110">
    <property type="entry name" value="AMP-bd_C"/>
</dbReference>
<keyword evidence="3" id="KW-0436">Ligase</keyword>
<dbReference type="SUPFAM" id="SSF56801">
    <property type="entry name" value="Acetyl-CoA synthetase-like"/>
    <property type="match status" value="1"/>
</dbReference>
<dbReference type="GO" id="GO:0043041">
    <property type="term" value="P:amino acid activation for nonribosomal peptide biosynthetic process"/>
    <property type="evidence" value="ECO:0007669"/>
    <property type="project" value="TreeGrafter"/>
</dbReference>
<sequence>MIAHPSISEPASDPSGQQPVAVIPAAGTHAPVTPVDIDLGGTLADALERAAAAYGEAPALRLRDNAITYRELLARARGVAAHIQRIRPDGGPVVAQFGLSHDSVAVVVGILLTGRPLVTLDPALPTERIDSIVDALVTRELRPGLVVADAEHLETLSVCAARRGVIAVGFPDVLASAPDAASTGLPDRTQTTPSAIANIQFTSGSTGGPKGVLQPDSMWLNDALYMRASFGLTPGLPVALCMPISFAAGLNVLISSLLNGCEILLADPRRGTPTDLLASMAETAPHTVFLTPSLLRSLNQATPAGTEHPGWASLRRIITTGEPLSGEVATATVSIAPESTVTNWVGSSETLAIGHFDVRAGCRPRTGPLPAGTPALNKILTIDDDGRVLISSPHIALGYLDPENNEDKFFHDESGRWTFRSGDRGMFDGTDLILLGRAEDAVKIRGYRVEPAEVGAALLSAGDVAEAVVVPRESHSGNTELVAYVVPSGHGRTPPTAVLRNRLRASLPQWMIPAHIVELSELPRNARGKVDRTALPAPTRNPEAPSGPLETAIAEIWGAELSLDDVGRDENIYALGADSLTIQQIMVRLNDSLSVGLTQSDVAGAPTVAELASVVERRKAGASSPRSHLAPTTVLLRRAEGRPVFCFTGAGASTLTFVALADRIGEIDGTGSVFAFQPNGLENRGIPDWTVAAAARRHLRDLRRIQPEGPYVLIGHSLGGFIALEAARRLEAEGQRVDLVVAVDTFLPPRVIHHAKRADPSVRIAPSHAPLPSKELWRRRLRVPFAGLVKGSPTADAQALEELGVRVGRLHRPRPFGGRVLIVQGSENHDDPTIWRQHIATGELEILRLECDHLSIVREPHIGDIVGAMRDALRRGTQP</sequence>
<proteinExistence type="predicted"/>
<dbReference type="RefSeq" id="WP_074853976.1">
    <property type="nucleotide sequence ID" value="NZ_FNLM01000036.1"/>
</dbReference>
<dbReference type="Proteomes" id="UP000183180">
    <property type="component" value="Unassembled WGS sequence"/>
</dbReference>
<dbReference type="Pfam" id="PF00501">
    <property type="entry name" value="AMP-binding"/>
    <property type="match status" value="1"/>
</dbReference>
<dbReference type="GO" id="GO:0044550">
    <property type="term" value="P:secondary metabolite biosynthetic process"/>
    <property type="evidence" value="ECO:0007669"/>
    <property type="project" value="TreeGrafter"/>
</dbReference>
<dbReference type="InterPro" id="IPR029058">
    <property type="entry name" value="AB_hydrolase_fold"/>
</dbReference>
<dbReference type="InterPro" id="IPR020845">
    <property type="entry name" value="AMP-binding_CS"/>
</dbReference>
<dbReference type="PANTHER" id="PTHR45527:SF1">
    <property type="entry name" value="FATTY ACID SYNTHASE"/>
    <property type="match status" value="1"/>
</dbReference>
<reference evidence="3 4" key="1">
    <citation type="submission" date="2016-10" db="EMBL/GenBank/DDBJ databases">
        <authorList>
            <person name="de Groot N.N."/>
        </authorList>
    </citation>
    <scope>NUCLEOTIDE SEQUENCE [LARGE SCALE GENOMIC DNA]</scope>
    <source>
        <strain evidence="3 4">DSM 44215</strain>
    </source>
</reference>
<feature type="domain" description="Carrier" evidence="2">
    <location>
        <begin position="544"/>
        <end position="619"/>
    </location>
</feature>
<dbReference type="InterPro" id="IPR036736">
    <property type="entry name" value="ACP-like_sf"/>
</dbReference>
<dbReference type="OrthoDB" id="2472181at2"/>
<dbReference type="AlphaFoldDB" id="A0A1H2LM29"/>
<dbReference type="GO" id="GO:0005737">
    <property type="term" value="C:cytoplasm"/>
    <property type="evidence" value="ECO:0007669"/>
    <property type="project" value="TreeGrafter"/>
</dbReference>
<organism evidence="3 4">
    <name type="scientific">Gordonia westfalica</name>
    <dbReference type="NCBI Taxonomy" id="158898"/>
    <lineage>
        <taxon>Bacteria</taxon>
        <taxon>Bacillati</taxon>
        <taxon>Actinomycetota</taxon>
        <taxon>Actinomycetes</taxon>
        <taxon>Mycobacteriales</taxon>
        <taxon>Gordoniaceae</taxon>
        <taxon>Gordonia</taxon>
    </lineage>
</organism>